<name>A0A538T6Z2_UNCEI</name>
<comment type="caution">
    <text evidence="1">The sequence shown here is derived from an EMBL/GenBank/DDBJ whole genome shotgun (WGS) entry which is preliminary data.</text>
</comment>
<reference evidence="1 2" key="1">
    <citation type="journal article" date="2019" name="Nat. Microbiol.">
        <title>Mediterranean grassland soil C-N compound turnover is dependent on rainfall and depth, and is mediated by genomically divergent microorganisms.</title>
        <authorList>
            <person name="Diamond S."/>
            <person name="Andeer P.F."/>
            <person name="Li Z."/>
            <person name="Crits-Christoph A."/>
            <person name="Burstein D."/>
            <person name="Anantharaman K."/>
            <person name="Lane K.R."/>
            <person name="Thomas B.C."/>
            <person name="Pan C."/>
            <person name="Northen T.R."/>
            <person name="Banfield J.F."/>
        </authorList>
    </citation>
    <scope>NUCLEOTIDE SEQUENCE [LARGE SCALE GENOMIC DNA]</scope>
    <source>
        <strain evidence="1">WS_6</strain>
    </source>
</reference>
<evidence type="ECO:0000313" key="2">
    <source>
        <dbReference type="Proteomes" id="UP000316852"/>
    </source>
</evidence>
<sequence>MLARKTQGTASGAWNTPERAVRIDCVGLFVARAAASMLVAGVLSCAASSVFQLSGDEQASLHLAMGTPLTFTVPRERSLQTWDRAHAFVDRYASMKLRSVTDSMLVTYDPPTYAQVPAPVEAGSSIRFGYTVSRTSLADGIQIAVTCTASSKLGEKDADQNAHIAAYYIMMGIIACDRCIVR</sequence>
<proteinExistence type="predicted"/>
<dbReference type="EMBL" id="VBOW01000022">
    <property type="protein sequence ID" value="TMQ59423.1"/>
    <property type="molecule type" value="Genomic_DNA"/>
</dbReference>
<dbReference type="Proteomes" id="UP000316852">
    <property type="component" value="Unassembled WGS sequence"/>
</dbReference>
<accession>A0A538T6Z2</accession>
<gene>
    <name evidence="1" type="ORF">E6K76_04985</name>
</gene>
<organism evidence="1 2">
    <name type="scientific">Eiseniibacteriota bacterium</name>
    <dbReference type="NCBI Taxonomy" id="2212470"/>
    <lineage>
        <taxon>Bacteria</taxon>
        <taxon>Candidatus Eiseniibacteriota</taxon>
    </lineage>
</organism>
<protein>
    <submittedName>
        <fullName evidence="1">Uncharacterized protein</fullName>
    </submittedName>
</protein>
<evidence type="ECO:0000313" key="1">
    <source>
        <dbReference type="EMBL" id="TMQ59423.1"/>
    </source>
</evidence>
<dbReference type="AlphaFoldDB" id="A0A538T6Z2"/>